<name>A0A172YHV8_9GAMM</name>
<evidence type="ECO:0008006" key="4">
    <source>
        <dbReference type="Google" id="ProtNLM"/>
    </source>
</evidence>
<reference evidence="2 3" key="1">
    <citation type="submission" date="2016-04" db="EMBL/GenBank/DDBJ databases">
        <title>Complete Genome Sequence of Halotalea alkalilenta IHB B 13600.</title>
        <authorList>
            <person name="Swarnkar M.K."/>
            <person name="Sharma A."/>
            <person name="Kaushal K."/>
            <person name="Soni R."/>
            <person name="Rana S."/>
            <person name="Singh A.K."/>
            <person name="Gulati A."/>
        </authorList>
    </citation>
    <scope>NUCLEOTIDE SEQUENCE [LARGE SCALE GENOMIC DNA]</scope>
    <source>
        <strain evidence="2 3">IHB B 13600</strain>
    </source>
</reference>
<dbReference type="KEGG" id="haa:A5892_15775"/>
<gene>
    <name evidence="2" type="ORF">A5892_15775</name>
</gene>
<proteinExistence type="predicted"/>
<organism evidence="2 3">
    <name type="scientific">Halotalea alkalilenta</name>
    <dbReference type="NCBI Taxonomy" id="376489"/>
    <lineage>
        <taxon>Bacteria</taxon>
        <taxon>Pseudomonadati</taxon>
        <taxon>Pseudomonadota</taxon>
        <taxon>Gammaproteobacteria</taxon>
        <taxon>Oceanospirillales</taxon>
        <taxon>Halomonadaceae</taxon>
        <taxon>Halotalea</taxon>
    </lineage>
</organism>
<dbReference type="RefSeq" id="WP_064123601.1">
    <property type="nucleotide sequence ID" value="NZ_CP015243.1"/>
</dbReference>
<protein>
    <recommendedName>
        <fullName evidence="4">Type III secretion protein</fullName>
    </recommendedName>
</protein>
<accession>A0A172YHV8</accession>
<feature type="compositionally biased region" description="Basic residues" evidence="1">
    <location>
        <begin position="134"/>
        <end position="144"/>
    </location>
</feature>
<keyword evidence="3" id="KW-1185">Reference proteome</keyword>
<feature type="region of interest" description="Disordered" evidence="1">
    <location>
        <begin position="110"/>
        <end position="162"/>
    </location>
</feature>
<evidence type="ECO:0000313" key="3">
    <source>
        <dbReference type="Proteomes" id="UP000077875"/>
    </source>
</evidence>
<dbReference type="STRING" id="376489.A5892_15775"/>
<feature type="compositionally biased region" description="Basic and acidic residues" evidence="1">
    <location>
        <begin position="124"/>
        <end position="133"/>
    </location>
</feature>
<evidence type="ECO:0000256" key="1">
    <source>
        <dbReference type="SAM" id="MobiDB-lite"/>
    </source>
</evidence>
<dbReference type="EMBL" id="CP015243">
    <property type="protein sequence ID" value="ANF58746.1"/>
    <property type="molecule type" value="Genomic_DNA"/>
</dbReference>
<sequence length="162" mass="19403">MSTDRRLARLLELRERRLRQAAATLASSRIGQHEAQRHAERLIEDDQRHRRHQRELEERVLNDPARSSLDVGAIEQLNRALDEHDQSRRQIDQALVENGEKRQRLEQECAENAREQHRRRRARDKIGTLLERRRHDHATRRRRRQESAEEEAAQARMRGEPQ</sequence>
<evidence type="ECO:0000313" key="2">
    <source>
        <dbReference type="EMBL" id="ANF58746.1"/>
    </source>
</evidence>
<dbReference type="Proteomes" id="UP000077875">
    <property type="component" value="Chromosome"/>
</dbReference>
<dbReference type="AlphaFoldDB" id="A0A172YHV8"/>